<dbReference type="InterPro" id="IPR036102">
    <property type="entry name" value="OsmC/Ohrsf"/>
</dbReference>
<dbReference type="EMBL" id="AP021857">
    <property type="protein sequence ID" value="BBO21895.1"/>
    <property type="molecule type" value="Genomic_DNA"/>
</dbReference>
<evidence type="ECO:0000313" key="1">
    <source>
        <dbReference type="EMBL" id="BBO21895.1"/>
    </source>
</evidence>
<evidence type="ECO:0000313" key="2">
    <source>
        <dbReference type="Proteomes" id="UP000662914"/>
    </source>
</evidence>
<protein>
    <submittedName>
        <fullName evidence="1">Osmotically inducible protein C OsmC family</fullName>
    </submittedName>
</protein>
<organism evidence="1 2">
    <name type="scientific">Candidatus Desulfobacillus denitrificans</name>
    <dbReference type="NCBI Taxonomy" id="2608985"/>
    <lineage>
        <taxon>Bacteria</taxon>
        <taxon>Pseudomonadati</taxon>
        <taxon>Pseudomonadota</taxon>
        <taxon>Betaproteobacteria</taxon>
        <taxon>Candidatus Desulfobacillus</taxon>
    </lineage>
</organism>
<accession>A0A809RC26</accession>
<dbReference type="PANTHER" id="PTHR35368:SF1">
    <property type="entry name" value="HYDROPEROXIDE REDUCTASE"/>
    <property type="match status" value="1"/>
</dbReference>
<dbReference type="PANTHER" id="PTHR35368">
    <property type="entry name" value="HYDROPEROXIDE REDUCTASE"/>
    <property type="match status" value="1"/>
</dbReference>
<proteinExistence type="predicted"/>
<dbReference type="InterPro" id="IPR015946">
    <property type="entry name" value="KH_dom-like_a/b"/>
</dbReference>
<dbReference type="AlphaFoldDB" id="A0A809RC26"/>
<dbReference type="Gene3D" id="3.30.300.20">
    <property type="match status" value="1"/>
</dbReference>
<gene>
    <name evidence="1" type="ORF">DSYM_25940</name>
</gene>
<dbReference type="KEGG" id="ddz:DSYM_25940"/>
<sequence length="175" mass="18597">MSQESLKAALSKTVQGIQDNPVMSRVVFEAQTALVEGVRCTGSVRNFAPIVVDEPPELGGTDKGANPVELVLVALGTCQEIMYAAMAAMMGIRLDEVAVSLKGTLDLKGLFGMDPAIPPGYQKITYETILRSPASEAELRKLVEAVESHCPVLDTLVRPIEVTGKVTINNVAMAA</sequence>
<reference evidence="1" key="1">
    <citation type="journal article" name="DNA Res.">
        <title>The physiological potential of anammox bacteria as revealed by their core genome structure.</title>
        <authorList>
            <person name="Okubo T."/>
            <person name="Toyoda A."/>
            <person name="Fukuhara K."/>
            <person name="Uchiyama I."/>
            <person name="Harigaya Y."/>
            <person name="Kuroiwa M."/>
            <person name="Suzuki T."/>
            <person name="Murakami Y."/>
            <person name="Suwa Y."/>
            <person name="Takami H."/>
        </authorList>
    </citation>
    <scope>NUCLEOTIDE SEQUENCE</scope>
    <source>
        <strain evidence="1">317325-3</strain>
    </source>
</reference>
<dbReference type="InterPro" id="IPR003718">
    <property type="entry name" value="OsmC/Ohr_fam"/>
</dbReference>
<dbReference type="InterPro" id="IPR052924">
    <property type="entry name" value="OsmC/Ohr_hydroprdx_reductase"/>
</dbReference>
<dbReference type="SUPFAM" id="SSF82784">
    <property type="entry name" value="OsmC-like"/>
    <property type="match status" value="1"/>
</dbReference>
<name>A0A809RC26_9PROT</name>
<dbReference type="Pfam" id="PF02566">
    <property type="entry name" value="OsmC"/>
    <property type="match status" value="1"/>
</dbReference>
<dbReference type="Proteomes" id="UP000662914">
    <property type="component" value="Chromosome"/>
</dbReference>